<reference evidence="1 2" key="1">
    <citation type="submission" date="2020-05" db="EMBL/GenBank/DDBJ databases">
        <title>Mucilaginibacter mali sp. nov.</title>
        <authorList>
            <person name="Kim H.S."/>
            <person name="Lee K.C."/>
            <person name="Suh M.K."/>
            <person name="Kim J.-S."/>
            <person name="Han K.-I."/>
            <person name="Eom M.K."/>
            <person name="Shin Y.K."/>
            <person name="Lee J.-S."/>
        </authorList>
    </citation>
    <scope>NUCLEOTIDE SEQUENCE [LARGE SCALE GENOMIC DNA]</scope>
    <source>
        <strain evidence="1 2">G2-14</strain>
    </source>
</reference>
<name>A0A7D4TSR3_9SPHI</name>
<sequence length="81" mass="9178">MTIITVESDPKEKLDLLLKYAEELGLSVKTEKHRVLSDDDITFGFGRPATEAELEEYFAGEEDEEPIDIETVFAKYADGKH</sequence>
<gene>
    <name evidence="1" type="ORF">HQ865_01765</name>
</gene>
<protein>
    <submittedName>
        <fullName evidence="1">Uncharacterized protein</fullName>
    </submittedName>
</protein>
<dbReference type="KEGG" id="mmab:HQ865_01765"/>
<keyword evidence="2" id="KW-1185">Reference proteome</keyword>
<dbReference type="AlphaFoldDB" id="A0A7D4TSR3"/>
<evidence type="ECO:0000313" key="1">
    <source>
        <dbReference type="EMBL" id="QKJ28535.1"/>
    </source>
</evidence>
<dbReference type="EMBL" id="CP054139">
    <property type="protein sequence ID" value="QKJ28535.1"/>
    <property type="molecule type" value="Genomic_DNA"/>
</dbReference>
<dbReference type="RefSeq" id="WP_173413237.1">
    <property type="nucleotide sequence ID" value="NZ_CP054139.1"/>
</dbReference>
<organism evidence="1 2">
    <name type="scientific">Mucilaginibacter mali</name>
    <dbReference type="NCBI Taxonomy" id="2740462"/>
    <lineage>
        <taxon>Bacteria</taxon>
        <taxon>Pseudomonadati</taxon>
        <taxon>Bacteroidota</taxon>
        <taxon>Sphingobacteriia</taxon>
        <taxon>Sphingobacteriales</taxon>
        <taxon>Sphingobacteriaceae</taxon>
        <taxon>Mucilaginibacter</taxon>
    </lineage>
</organism>
<proteinExistence type="predicted"/>
<dbReference type="Proteomes" id="UP000505355">
    <property type="component" value="Chromosome"/>
</dbReference>
<accession>A0A7D4TSR3</accession>
<evidence type="ECO:0000313" key="2">
    <source>
        <dbReference type="Proteomes" id="UP000505355"/>
    </source>
</evidence>